<keyword evidence="17" id="KW-0418">Kinase</keyword>
<keyword evidence="10" id="KW-1003">Cell membrane</keyword>
<comment type="catalytic activity">
    <reaction evidence="1">
        <text>D-mannitol(out) + N(pros)-phospho-L-histidyl-[protein] = D-mannitol 1-phosphate(in) + L-histidyl-[protein]</text>
        <dbReference type="Rhea" id="RHEA:33363"/>
        <dbReference type="Rhea" id="RHEA-COMP:9745"/>
        <dbReference type="Rhea" id="RHEA-COMP:9746"/>
        <dbReference type="ChEBI" id="CHEBI:16899"/>
        <dbReference type="ChEBI" id="CHEBI:29979"/>
        <dbReference type="ChEBI" id="CHEBI:61381"/>
        <dbReference type="ChEBI" id="CHEBI:64837"/>
        <dbReference type="EC" id="2.7.1.197"/>
    </reaction>
</comment>
<evidence type="ECO:0000256" key="21">
    <source>
        <dbReference type="ARBA" id="ARBA00030684"/>
    </source>
</evidence>
<feature type="domain" description="PTS EIIC type-2" evidence="29">
    <location>
        <begin position="28"/>
        <end position="393"/>
    </location>
</feature>
<feature type="domain" description="PTS EIIA type-2" evidence="27">
    <location>
        <begin position="564"/>
        <end position="703"/>
    </location>
</feature>
<keyword evidence="12" id="KW-0597">Phosphoprotein</keyword>
<dbReference type="Pfam" id="PF02302">
    <property type="entry name" value="PTS_IIB"/>
    <property type="match status" value="1"/>
</dbReference>
<dbReference type="Pfam" id="PF02378">
    <property type="entry name" value="PTS_EIIC"/>
    <property type="match status" value="1"/>
</dbReference>
<evidence type="ECO:0000256" key="9">
    <source>
        <dbReference type="ARBA" id="ARBA00022448"/>
    </source>
</evidence>
<evidence type="ECO:0000256" key="26">
    <source>
        <dbReference type="SAM" id="Phobius"/>
    </source>
</evidence>
<comment type="subunit">
    <text evidence="4">Homodimer.</text>
</comment>
<evidence type="ECO:0000256" key="7">
    <source>
        <dbReference type="ARBA" id="ARBA00015039"/>
    </source>
</evidence>
<evidence type="ECO:0000313" key="30">
    <source>
        <dbReference type="EMBL" id="MBD8063515.1"/>
    </source>
</evidence>
<dbReference type="RefSeq" id="WP_251840617.1">
    <property type="nucleotide sequence ID" value="NZ_JACSPO010000012.1"/>
</dbReference>
<evidence type="ECO:0000256" key="14">
    <source>
        <dbReference type="ARBA" id="ARBA00022679"/>
    </source>
</evidence>
<feature type="transmembrane region" description="Helical" evidence="26">
    <location>
        <begin position="357"/>
        <end position="380"/>
    </location>
</feature>
<evidence type="ECO:0000256" key="22">
    <source>
        <dbReference type="ARBA" id="ARBA00030956"/>
    </source>
</evidence>
<evidence type="ECO:0000256" key="25">
    <source>
        <dbReference type="SAM" id="MobiDB-lite"/>
    </source>
</evidence>
<evidence type="ECO:0000256" key="1">
    <source>
        <dbReference type="ARBA" id="ARBA00001655"/>
    </source>
</evidence>
<dbReference type="InterPro" id="IPR002178">
    <property type="entry name" value="PTS_EIIA_type-2_dom"/>
</dbReference>
<evidence type="ECO:0000256" key="5">
    <source>
        <dbReference type="ARBA" id="ARBA00011909"/>
    </source>
</evidence>
<dbReference type="InterPro" id="IPR016152">
    <property type="entry name" value="PTrfase/Anion_transptr"/>
</dbReference>
<comment type="function">
    <text evidence="2">The phosphoenolpyruvate-dependent sugar phosphotransferase system (sugar PTS), a major carbohydrate active transport system, catalyzes the phosphorylation of incoming sugar substrates concomitantly with their translocation across the cell membrane. The enzyme II CmtAB PTS system is involved in D-mannitol transport.</text>
</comment>
<dbReference type="PANTHER" id="PTHR30181:SF2">
    <property type="entry name" value="PTS SYSTEM MANNITOL-SPECIFIC EIICBA COMPONENT"/>
    <property type="match status" value="1"/>
</dbReference>
<dbReference type="InterPro" id="IPR036095">
    <property type="entry name" value="PTS_EIIB-like_sf"/>
</dbReference>
<accession>A0ABR8Z5B1</accession>
<dbReference type="PROSITE" id="PS51094">
    <property type="entry name" value="PTS_EIIA_TYPE_2"/>
    <property type="match status" value="1"/>
</dbReference>
<evidence type="ECO:0000256" key="17">
    <source>
        <dbReference type="ARBA" id="ARBA00022777"/>
    </source>
</evidence>
<evidence type="ECO:0000256" key="4">
    <source>
        <dbReference type="ARBA" id="ARBA00011738"/>
    </source>
</evidence>
<organism evidence="30 31">
    <name type="scientific">Oceanitalea stevensii</name>
    <dbReference type="NCBI Taxonomy" id="2763072"/>
    <lineage>
        <taxon>Bacteria</taxon>
        <taxon>Bacillati</taxon>
        <taxon>Actinomycetota</taxon>
        <taxon>Actinomycetes</taxon>
        <taxon>Micrococcales</taxon>
        <taxon>Bogoriellaceae</taxon>
        <taxon>Georgenia</taxon>
    </lineage>
</organism>
<protein>
    <recommendedName>
        <fullName evidence="6">Mannitol-specific phosphotransferase enzyme IIA component</fullName>
        <ecNumber evidence="5">2.7.1.197</ecNumber>
    </recommendedName>
    <alternativeName>
        <fullName evidence="22">EIIA</fullName>
    </alternativeName>
    <alternativeName>
        <fullName evidence="24">EIICB-Mtl</fullName>
    </alternativeName>
    <alternativeName>
        <fullName evidence="21">EIICBA-Mtl</fullName>
    </alternativeName>
    <alternativeName>
        <fullName evidence="23">EIII</fullName>
    </alternativeName>
    <alternativeName>
        <fullName evidence="20">PTS system mannitol-specific EIIA component</fullName>
    </alternativeName>
    <alternativeName>
        <fullName evidence="8">PTS system mannitol-specific EIICB component</fullName>
    </alternativeName>
    <alternativeName>
        <fullName evidence="7">PTS system mannitol-specific EIICBA component</fullName>
    </alternativeName>
</protein>
<feature type="transmembrane region" description="Helical" evidence="26">
    <location>
        <begin position="315"/>
        <end position="337"/>
    </location>
</feature>
<dbReference type="SUPFAM" id="SSF52794">
    <property type="entry name" value="PTS system IIB component-like"/>
    <property type="match status" value="1"/>
</dbReference>
<dbReference type="PROSITE" id="PS51099">
    <property type="entry name" value="PTS_EIIB_TYPE_2"/>
    <property type="match status" value="1"/>
</dbReference>
<keyword evidence="19 26" id="KW-0472">Membrane</keyword>
<keyword evidence="9" id="KW-0813">Transport</keyword>
<dbReference type="InterPro" id="IPR013011">
    <property type="entry name" value="PTS_EIIB_2"/>
</dbReference>
<evidence type="ECO:0000256" key="18">
    <source>
        <dbReference type="ARBA" id="ARBA00022989"/>
    </source>
</evidence>
<feature type="transmembrane region" description="Helical" evidence="26">
    <location>
        <begin position="125"/>
        <end position="154"/>
    </location>
</feature>
<keyword evidence="14" id="KW-0808">Transferase</keyword>
<dbReference type="InterPro" id="IPR013014">
    <property type="entry name" value="PTS_EIIC_2"/>
</dbReference>
<keyword evidence="11" id="KW-0997">Cell inner membrane</keyword>
<feature type="transmembrane region" description="Helical" evidence="26">
    <location>
        <begin position="175"/>
        <end position="196"/>
    </location>
</feature>
<evidence type="ECO:0000256" key="6">
    <source>
        <dbReference type="ARBA" id="ARBA00014783"/>
    </source>
</evidence>
<dbReference type="EC" id="2.7.1.197" evidence="5"/>
<evidence type="ECO:0000256" key="11">
    <source>
        <dbReference type="ARBA" id="ARBA00022519"/>
    </source>
</evidence>
<dbReference type="NCBIfam" id="NF011663">
    <property type="entry name" value="PRK15083.1"/>
    <property type="match status" value="1"/>
</dbReference>
<evidence type="ECO:0000256" key="23">
    <source>
        <dbReference type="ARBA" id="ARBA00030962"/>
    </source>
</evidence>
<comment type="caution">
    <text evidence="30">The sequence shown here is derived from an EMBL/GenBank/DDBJ whole genome shotgun (WGS) entry which is preliminary data.</text>
</comment>
<feature type="domain" description="PTS EIIB type-2" evidence="28">
    <location>
        <begin position="427"/>
        <end position="523"/>
    </location>
</feature>
<keyword evidence="16 26" id="KW-0812">Transmembrane</keyword>
<sequence length="703" mass="72282">MSAPTDVRPDRGSAGRERGGLRVAVQKLGTALSNMVLPNIAAFIAWGLITALFIQVGWIVLIGENVFGYTGGYGLVEHLGGWGAGHADNGGNGGIVDPMIKYLLPLLIGYTGGRMLYDDNIRGGVVGAIATMGAITGAGVPMFLGAMIMGPLAGWSMKKLDALWADKIRPGFEMLVNNFSAGIWGMLLAIVGFMAAGPLVEAFSTAAGNVVKFLVDNSLLPLTSILVEPAKILFLNNAINHGIFTPLGTTEAAAEGQSILFLIEANPGPGLGLLLAFTFFGTGLARASAPGAILIQFVGGIHEIYFPYVLMKPRLIVAVIAGGMTGVATNLVFGSGLRAPAAPGSIIAVLIQSPVGSLIGVILSVVLSALVTFLIAAVLLRTAKDDDGDLAGATGRMEEMKGKSSSVAGALTGGGRGGVATATRPIGSIVFACDAGMGSSAMGASVLRRKIRDAGYADVTVVNKAISSLRDDDADLVVTHRDLTDRARQRTPSALHVSVEDFMASPRYDEVVALVGESRSAAAQPTEPAPSPTVPATAQPPSGHLPAAGHVPPSGTGSGAPGDGLLAAEAVVLEGRASSKAEAISEAGGLLVVSGAVPAAYVEAMHEREESVSTHMGSGLAIPHGTNEAKGLITRTAISFVRYPQGLDWDGKDTEFVIGIAGAGDDHLQVLSRVAEVFLDESQVARLREARTPEEVQTILSQP</sequence>
<evidence type="ECO:0000256" key="13">
    <source>
        <dbReference type="ARBA" id="ARBA00022597"/>
    </source>
</evidence>
<evidence type="ECO:0000259" key="27">
    <source>
        <dbReference type="PROSITE" id="PS51094"/>
    </source>
</evidence>
<keyword evidence="13" id="KW-0762">Sugar transport</keyword>
<dbReference type="Pfam" id="PF00359">
    <property type="entry name" value="PTS_EIIA_2"/>
    <property type="match status" value="1"/>
</dbReference>
<feature type="transmembrane region" description="Helical" evidence="26">
    <location>
        <begin position="271"/>
        <end position="295"/>
    </location>
</feature>
<dbReference type="CDD" id="cd00211">
    <property type="entry name" value="PTS_IIA_fru"/>
    <property type="match status" value="1"/>
</dbReference>
<evidence type="ECO:0000256" key="12">
    <source>
        <dbReference type="ARBA" id="ARBA00022553"/>
    </source>
</evidence>
<evidence type="ECO:0000313" key="31">
    <source>
        <dbReference type="Proteomes" id="UP000661894"/>
    </source>
</evidence>
<keyword evidence="31" id="KW-1185">Reference proteome</keyword>
<dbReference type="EMBL" id="JACSPO010000012">
    <property type="protein sequence ID" value="MBD8063515.1"/>
    <property type="molecule type" value="Genomic_DNA"/>
</dbReference>
<evidence type="ECO:0000256" key="19">
    <source>
        <dbReference type="ARBA" id="ARBA00023136"/>
    </source>
</evidence>
<dbReference type="InterPro" id="IPR003501">
    <property type="entry name" value="PTS_EIIB_2/3"/>
</dbReference>
<evidence type="ECO:0000256" key="3">
    <source>
        <dbReference type="ARBA" id="ARBA00004429"/>
    </source>
</evidence>
<comment type="subcellular location">
    <subcellularLocation>
        <location evidence="3">Cell inner membrane</location>
        <topology evidence="3">Multi-pass membrane protein</topology>
    </subcellularLocation>
</comment>
<gene>
    <name evidence="30" type="ORF">H9624_14420</name>
</gene>
<dbReference type="CDD" id="cd05567">
    <property type="entry name" value="PTS_IIB_mannitol"/>
    <property type="match status" value="1"/>
</dbReference>
<dbReference type="InterPro" id="IPR029503">
    <property type="entry name" value="PTS_EIIB_mannitol"/>
</dbReference>
<dbReference type="Gene3D" id="3.40.930.10">
    <property type="entry name" value="Mannitol-specific EII, Chain A"/>
    <property type="match status" value="1"/>
</dbReference>
<feature type="transmembrane region" description="Helical" evidence="26">
    <location>
        <begin position="36"/>
        <end position="61"/>
    </location>
</feature>
<keyword evidence="15" id="KW-0598">Phosphotransferase system</keyword>
<dbReference type="SUPFAM" id="SSF55804">
    <property type="entry name" value="Phoshotransferase/anion transport protein"/>
    <property type="match status" value="1"/>
</dbReference>
<reference evidence="30 31" key="1">
    <citation type="submission" date="2020-08" db="EMBL/GenBank/DDBJ databases">
        <title>A Genomic Blueprint of the Chicken Gut Microbiome.</title>
        <authorList>
            <person name="Gilroy R."/>
            <person name="Ravi A."/>
            <person name="Getino M."/>
            <person name="Pursley I."/>
            <person name="Horton D.L."/>
            <person name="Alikhan N.-F."/>
            <person name="Baker D."/>
            <person name="Gharbi K."/>
            <person name="Hall N."/>
            <person name="Watson M."/>
            <person name="Adriaenssens E.M."/>
            <person name="Foster-Nyarko E."/>
            <person name="Jarju S."/>
            <person name="Secka A."/>
            <person name="Antonio M."/>
            <person name="Oren A."/>
            <person name="Chaudhuri R."/>
            <person name="La Ragione R.M."/>
            <person name="Hildebrand F."/>
            <person name="Pallen M.J."/>
        </authorList>
    </citation>
    <scope>NUCLEOTIDE SEQUENCE [LARGE SCALE GENOMIC DNA]</scope>
    <source>
        <strain evidence="30 31">Sa1BUA1</strain>
    </source>
</reference>
<name>A0ABR8Z5B1_9MICO</name>
<keyword evidence="18 26" id="KW-1133">Transmembrane helix</keyword>
<dbReference type="Gene3D" id="3.40.50.2300">
    <property type="match status" value="1"/>
</dbReference>
<dbReference type="InterPro" id="IPR003352">
    <property type="entry name" value="PTS_EIIC"/>
</dbReference>
<dbReference type="Proteomes" id="UP000661894">
    <property type="component" value="Unassembled WGS sequence"/>
</dbReference>
<evidence type="ECO:0000256" key="2">
    <source>
        <dbReference type="ARBA" id="ARBA00002434"/>
    </source>
</evidence>
<evidence type="ECO:0000256" key="20">
    <source>
        <dbReference type="ARBA" id="ARBA00029908"/>
    </source>
</evidence>
<dbReference type="PROSITE" id="PS00372">
    <property type="entry name" value="PTS_EIIA_TYPE_2_HIS"/>
    <property type="match status" value="1"/>
</dbReference>
<evidence type="ECO:0000259" key="28">
    <source>
        <dbReference type="PROSITE" id="PS51099"/>
    </source>
</evidence>
<evidence type="ECO:0000256" key="8">
    <source>
        <dbReference type="ARBA" id="ARBA00021825"/>
    </source>
</evidence>
<evidence type="ECO:0000256" key="10">
    <source>
        <dbReference type="ARBA" id="ARBA00022475"/>
    </source>
</evidence>
<evidence type="ECO:0000256" key="15">
    <source>
        <dbReference type="ARBA" id="ARBA00022683"/>
    </source>
</evidence>
<dbReference type="PROSITE" id="PS51104">
    <property type="entry name" value="PTS_EIIC_TYPE_2"/>
    <property type="match status" value="1"/>
</dbReference>
<dbReference type="PANTHER" id="PTHR30181">
    <property type="entry name" value="MANNITOL PERMEASE IIC COMPONENT"/>
    <property type="match status" value="1"/>
</dbReference>
<proteinExistence type="predicted"/>
<evidence type="ECO:0000256" key="24">
    <source>
        <dbReference type="ARBA" id="ARBA00033349"/>
    </source>
</evidence>
<dbReference type="InterPro" id="IPR050893">
    <property type="entry name" value="Sugar_PTS"/>
</dbReference>
<evidence type="ECO:0000256" key="16">
    <source>
        <dbReference type="ARBA" id="ARBA00022692"/>
    </source>
</evidence>
<feature type="region of interest" description="Disordered" evidence="25">
    <location>
        <begin position="519"/>
        <end position="561"/>
    </location>
</feature>
<evidence type="ECO:0000259" key="29">
    <source>
        <dbReference type="PROSITE" id="PS51104"/>
    </source>
</evidence>